<organism evidence="10 11">
    <name type="scientific">Macrostomum lignano</name>
    <dbReference type="NCBI Taxonomy" id="282301"/>
    <lineage>
        <taxon>Eukaryota</taxon>
        <taxon>Metazoa</taxon>
        <taxon>Spiralia</taxon>
        <taxon>Lophotrochozoa</taxon>
        <taxon>Platyhelminthes</taxon>
        <taxon>Rhabditophora</taxon>
        <taxon>Macrostomorpha</taxon>
        <taxon>Macrostomida</taxon>
        <taxon>Macrostomidae</taxon>
        <taxon>Macrostomum</taxon>
    </lineage>
</organism>
<dbReference type="GO" id="GO:0043161">
    <property type="term" value="P:proteasome-mediated ubiquitin-dependent protein catabolic process"/>
    <property type="evidence" value="ECO:0007669"/>
    <property type="project" value="TreeGrafter"/>
</dbReference>
<evidence type="ECO:0000313" key="11">
    <source>
        <dbReference type="WBParaSite" id="maker-uti_cns_0013237-snap-gene-0.3-mRNA-1"/>
    </source>
</evidence>
<feature type="compositionally biased region" description="Basic and acidic residues" evidence="7">
    <location>
        <begin position="468"/>
        <end position="482"/>
    </location>
</feature>
<feature type="region of interest" description="Disordered" evidence="7">
    <location>
        <begin position="1263"/>
        <end position="1282"/>
    </location>
</feature>
<dbReference type="GO" id="GO:0097039">
    <property type="term" value="P:protein linear polyubiquitination"/>
    <property type="evidence" value="ECO:0007669"/>
    <property type="project" value="TreeGrafter"/>
</dbReference>
<dbReference type="GO" id="GO:0043130">
    <property type="term" value="F:ubiquitin binding"/>
    <property type="evidence" value="ECO:0007669"/>
    <property type="project" value="TreeGrafter"/>
</dbReference>
<dbReference type="UniPathway" id="UPA00143"/>
<evidence type="ECO:0000256" key="7">
    <source>
        <dbReference type="SAM" id="MobiDB-lite"/>
    </source>
</evidence>
<keyword evidence="8" id="KW-1133">Transmembrane helix</keyword>
<sequence>MAGRLQASKKQVECHASFCQGFLLLLFSAALLLWDKTIWGKECITVAIIRKQDMADPELKRRSDLHGLLVLRRRSRLLLTCRVSNRVPEGHGGGLSSANKVHGDLLAAFLHQADECRLLAAVGEFDGVQVYVVERGAGKNAQASECDWGGHPGAVGAAAVDGQDEGGQQGGDAADGAAEEDTSVPDRGRVIEPYWQDCSPGVSTATEIRQALSIVYKTAMGILRPTFSATIQAVTSRWTHQQLLGSGRDGPAVHSGDVFAHVEGVGVPAVGDQPARRFLQETATPTNSVMHTVDSRLTVAKMPCAKCSPRVNRASIAQLTSSTGRRPNLRWGSVGCTRNAQHDAEAVAEGVAAEHKRLQALALTDKIPLRPVRVGLLAHERRSDHVEHRNDHVGSGLPRQRGEEVEQHDLVAAKAADVFQNLFVLHGGIVARGGLSQAQQRWRRPVVRARQGEDAATKRNGAVGSRRGVQDADKDCRQRPADDDAYGNDGHNNNNNRVRCQFTKAASDGALQSLGANKSRTAGRVRGAGVSQQTVDVAPSPRLSPPHLLHRLRTVGLGADDVACQLESPTAQQIARTGQAGAMIERRVGDSLVADLEGGAQQASVRRVDLSLERVCQRPGLGVDGLDHRLEQRRPLAVRTKGSPSKSSATPQILADVGNQTAEVDELLTSWKLTRLSVSASAEDCSLGVHDGLLRVDHQADARRNGNQPIQLSLGALDGRGQQGEVIGVAKHAEPSLRLASTHASPQQEAVVVGRQSSPINRNGASVSPWSTPEDVSKKSDRPSGVETAAVVPWYSAMTAEISSSGTLYARSTSGSASLTTESKAFLKSTKIRIRVNWRMRASSMTRRRARICVTVPRWGRNPFCSGRRYGSSTGCNRDSSMRLNSFAAQDCRQMPRCSSSLVVPGFFGMATMCAVVHSFGATSPKSTRFITLATSVATQWIRSASVGTSSGPSALPPGDCRANFTTSAVLTGATLKLSSAGNGVSGGSLRFSQISIPTAASKGVAADWWPAVSSAAARLEAAIKSGDAEEAARQARLLCERRVQLDIRPAPPPLAMPQQQEESPVVARRSLLDDGWFALPVALEGRGRPRQLLRLMARGDTRIGELRARVAARARDLPPGRQCWIAGGLLASDDRCLKDLGAVSETQPVHLYVLGDPQPAAAPEAPPAEEDAEPSPAVPAATVPVAMEPVAEQPQRTWDCPVCTFRNRWRRPGCEMCATERPESAPSSGASSDEKGSGLQSRESPGQRRRGHIGGLFRVLRPVPAAKQRQQQRQQQTGSGGRRICYSRDFLLSLQNCPLAAGKPGDLPRELLRSQKPPRLPVAGVTSQMNYAQPPLQLPFAARKRPPRGLVASRSGAKQTVGHRRPAQPPPCLQLVQDGSSSSD</sequence>
<dbReference type="InterPro" id="IPR001876">
    <property type="entry name" value="Znf_RanBP2"/>
</dbReference>
<keyword evidence="8" id="KW-0472">Membrane</keyword>
<proteinExistence type="predicted"/>
<evidence type="ECO:0000256" key="2">
    <source>
        <dbReference type="ARBA" id="ARBA00022723"/>
    </source>
</evidence>
<evidence type="ECO:0000259" key="9">
    <source>
        <dbReference type="PROSITE" id="PS50199"/>
    </source>
</evidence>
<dbReference type="PANTHER" id="PTHR22770">
    <property type="entry name" value="UBIQUITIN CONJUGATING ENZYME 7 INTERACTING PROTEIN-RELATED"/>
    <property type="match status" value="1"/>
</dbReference>
<name>A0A1I8IIQ7_9PLAT</name>
<feature type="region of interest" description="Disordered" evidence="7">
    <location>
        <begin position="1157"/>
        <end position="1178"/>
    </location>
</feature>
<evidence type="ECO:0000313" key="10">
    <source>
        <dbReference type="Proteomes" id="UP000095280"/>
    </source>
</evidence>
<evidence type="ECO:0000256" key="8">
    <source>
        <dbReference type="SAM" id="Phobius"/>
    </source>
</evidence>
<dbReference type="PROSITE" id="PS01358">
    <property type="entry name" value="ZF_RANBP2_1"/>
    <property type="match status" value="1"/>
</dbReference>
<dbReference type="Proteomes" id="UP000095280">
    <property type="component" value="Unplaced"/>
</dbReference>
<feature type="region of interest" description="Disordered" evidence="7">
    <location>
        <begin position="519"/>
        <end position="544"/>
    </location>
</feature>
<dbReference type="PROSITE" id="PS50199">
    <property type="entry name" value="ZF_RANBP2_2"/>
    <property type="match status" value="1"/>
</dbReference>
<keyword evidence="8" id="KW-0812">Transmembrane</keyword>
<feature type="domain" description="RanBP2-type" evidence="9">
    <location>
        <begin position="1195"/>
        <end position="1224"/>
    </location>
</feature>
<evidence type="ECO:0000256" key="3">
    <source>
        <dbReference type="ARBA" id="ARBA00022771"/>
    </source>
</evidence>
<keyword evidence="10" id="KW-1185">Reference proteome</keyword>
<feature type="region of interest" description="Disordered" evidence="7">
    <location>
        <begin position="154"/>
        <end position="187"/>
    </location>
</feature>
<dbReference type="WBParaSite" id="maker-uti_cns_0013237-snap-gene-0.3-mRNA-1">
    <property type="protein sequence ID" value="maker-uti_cns_0013237-snap-gene-0.3-mRNA-1"/>
    <property type="gene ID" value="maker-uti_cns_0013237-snap-gene-0.3"/>
</dbReference>
<feature type="region of interest" description="Disordered" evidence="7">
    <location>
        <begin position="754"/>
        <end position="784"/>
    </location>
</feature>
<feature type="region of interest" description="Disordered" evidence="7">
    <location>
        <begin position="446"/>
        <end position="494"/>
    </location>
</feature>
<feature type="region of interest" description="Disordered" evidence="7">
    <location>
        <begin position="1340"/>
        <end position="1385"/>
    </location>
</feature>
<keyword evidence="3 6" id="KW-0863">Zinc-finger</keyword>
<feature type="compositionally biased region" description="Basic and acidic residues" evidence="7">
    <location>
        <begin position="383"/>
        <end position="392"/>
    </location>
</feature>
<feature type="compositionally biased region" description="Basic and acidic residues" evidence="7">
    <location>
        <begin position="775"/>
        <end position="784"/>
    </location>
</feature>
<dbReference type="GO" id="GO:0004842">
    <property type="term" value="F:ubiquitin-protein transferase activity"/>
    <property type="evidence" value="ECO:0007669"/>
    <property type="project" value="TreeGrafter"/>
</dbReference>
<dbReference type="Gene3D" id="2.30.30.380">
    <property type="entry name" value="Zn-finger domain of Sec23/24"/>
    <property type="match status" value="1"/>
</dbReference>
<protein>
    <submittedName>
        <fullName evidence="11">RanBP2-type domain-containing protein</fullName>
    </submittedName>
</protein>
<feature type="region of interest" description="Disordered" evidence="7">
    <location>
        <begin position="1220"/>
        <end position="1254"/>
    </location>
</feature>
<evidence type="ECO:0000256" key="5">
    <source>
        <dbReference type="ARBA" id="ARBA00022833"/>
    </source>
</evidence>
<dbReference type="InterPro" id="IPR051628">
    <property type="entry name" value="LUBAC_E3_Ligases"/>
</dbReference>
<accession>A0A1I8IIQ7</accession>
<feature type="compositionally biased region" description="Polar residues" evidence="7">
    <location>
        <begin position="755"/>
        <end position="771"/>
    </location>
</feature>
<evidence type="ECO:0000256" key="1">
    <source>
        <dbReference type="ARBA" id="ARBA00004906"/>
    </source>
</evidence>
<keyword evidence="5" id="KW-0862">Zinc</keyword>
<dbReference type="PANTHER" id="PTHR22770:SF13">
    <property type="entry name" value="RING-TYPE DOMAIN-CONTAINING PROTEIN"/>
    <property type="match status" value="1"/>
</dbReference>
<keyword evidence="2" id="KW-0479">Metal-binding</keyword>
<feature type="transmembrane region" description="Helical" evidence="8">
    <location>
        <begin position="12"/>
        <end position="34"/>
    </location>
</feature>
<dbReference type="InterPro" id="IPR036443">
    <property type="entry name" value="Znf_RanBP2_sf"/>
</dbReference>
<evidence type="ECO:0000256" key="6">
    <source>
        <dbReference type="PROSITE-ProRule" id="PRU00322"/>
    </source>
</evidence>
<evidence type="ECO:0000256" key="4">
    <source>
        <dbReference type="ARBA" id="ARBA00022786"/>
    </source>
</evidence>
<dbReference type="GO" id="GO:0071797">
    <property type="term" value="C:LUBAC complex"/>
    <property type="evidence" value="ECO:0007669"/>
    <property type="project" value="TreeGrafter"/>
</dbReference>
<dbReference type="SUPFAM" id="SSF90209">
    <property type="entry name" value="Ran binding protein zinc finger-like"/>
    <property type="match status" value="1"/>
</dbReference>
<comment type="pathway">
    <text evidence="1">Protein modification; protein ubiquitination.</text>
</comment>
<dbReference type="GO" id="GO:0008270">
    <property type="term" value="F:zinc ion binding"/>
    <property type="evidence" value="ECO:0007669"/>
    <property type="project" value="UniProtKB-KW"/>
</dbReference>
<feature type="region of interest" description="Disordered" evidence="7">
    <location>
        <begin position="383"/>
        <end position="403"/>
    </location>
</feature>
<reference evidence="11" key="1">
    <citation type="submission" date="2016-11" db="UniProtKB">
        <authorList>
            <consortium name="WormBaseParasite"/>
        </authorList>
    </citation>
    <scope>IDENTIFICATION</scope>
</reference>
<keyword evidence="4" id="KW-0833">Ubl conjugation pathway</keyword>